<feature type="transmembrane region" description="Helical" evidence="2">
    <location>
        <begin position="286"/>
        <end position="310"/>
    </location>
</feature>
<keyword evidence="2" id="KW-1133">Transmembrane helix</keyword>
<dbReference type="HOGENOM" id="CLU_037932_0_0_11"/>
<feature type="transmembrane region" description="Helical" evidence="2">
    <location>
        <begin position="322"/>
        <end position="348"/>
    </location>
</feature>
<sequence>MSRPPATSAPRRPRTDRMTTVWLVAAVVTAALAVGARDVLPQALWTTIHVVTLGVLTNAILQWSWYFARALLHLPADDPRSGRDAVRRSVAFNLALVGLVASMWTAAVWGTVVFAGAVGAVIGWHGFAMLRAARGRFASRFAVVVRFYVTASAFLVLGCVLAGFLTVAMFDAGAPGWLLAARDDLTLAHAVVNVGGWVGLSIAGTIVTLGPTMLRTKLAPDAVARSLRALPVLAGGIGVAGLAASLGWLPGVGIGLLAFAAGLADGVAVPLVRAARAAGVRGYAPWTMASGLGWTVLCLVAVAVNAFGAADGAALRVADLPWLALLGAGGVGQVFIGALSYLMPVVIGGGPAVMRRGMAVLETAAPTRVALRNAAVALLALTTVTGSELRPVLWGLVVACFAADVVLFARSGATQGRARRERLAALGPETPGPAASGLMPARLTTTAPAASTVPTASTAPTGPTAPSDDSTTPEPPRD</sequence>
<feature type="transmembrane region" description="Helical" evidence="2">
    <location>
        <begin position="89"/>
        <end position="107"/>
    </location>
</feature>
<keyword evidence="4" id="KW-1185">Reference proteome</keyword>
<feature type="transmembrane region" description="Helical" evidence="2">
    <location>
        <begin position="113"/>
        <end position="133"/>
    </location>
</feature>
<name>D1BSH1_XYLCX</name>
<feature type="transmembrane region" description="Helical" evidence="2">
    <location>
        <begin position="254"/>
        <end position="274"/>
    </location>
</feature>
<dbReference type="RefSeq" id="WP_012878405.1">
    <property type="nucleotide sequence ID" value="NC_013530.1"/>
</dbReference>
<feature type="transmembrane region" description="Helical" evidence="2">
    <location>
        <begin position="392"/>
        <end position="413"/>
    </location>
</feature>
<evidence type="ECO:0000256" key="2">
    <source>
        <dbReference type="SAM" id="Phobius"/>
    </source>
</evidence>
<gene>
    <name evidence="3" type="ordered locus">Xcel_1640</name>
</gene>
<evidence type="ECO:0000313" key="3">
    <source>
        <dbReference type="EMBL" id="ACZ30663.1"/>
    </source>
</evidence>
<evidence type="ECO:0000313" key="4">
    <source>
        <dbReference type="Proteomes" id="UP000002255"/>
    </source>
</evidence>
<reference evidence="3 4" key="2">
    <citation type="journal article" date="2010" name="Stand. Genomic Sci.">
        <title>Complete genome sequence of Xylanimonas cellulosilytica type strain (XIL07).</title>
        <authorList>
            <person name="Foster B."/>
            <person name="Pukall R."/>
            <person name="Abt B."/>
            <person name="Nolan M."/>
            <person name="Glavina Del Rio T."/>
            <person name="Chen F."/>
            <person name="Lucas S."/>
            <person name="Tice H."/>
            <person name="Pitluck S."/>
            <person name="Cheng J.-F."/>
            <person name="Chertkov O."/>
            <person name="Brettin T."/>
            <person name="Han C."/>
            <person name="Detter J.C."/>
            <person name="Bruce D."/>
            <person name="Goodwin L."/>
            <person name="Ivanova N."/>
            <person name="Mavromatis K."/>
            <person name="Pati A."/>
            <person name="Mikhailova N."/>
            <person name="Chen A."/>
            <person name="Palaniappan K."/>
            <person name="Land M."/>
            <person name="Hauser L."/>
            <person name="Chang Y.-J."/>
            <person name="Jeffries C.D."/>
            <person name="Chain P."/>
            <person name="Rohde M."/>
            <person name="Goeker M."/>
            <person name="Bristow J."/>
            <person name="Eisen J.A."/>
            <person name="Markowitz V."/>
            <person name="Hugenholtz P."/>
            <person name="Kyrpides N.C."/>
            <person name="Klenk H.-P."/>
            <person name="Lapidus A."/>
        </authorList>
    </citation>
    <scope>NUCLEOTIDE SEQUENCE [LARGE SCALE GENOMIC DNA]</scope>
    <source>
        <strain evidence="4">DSM 15894 / CECT 5975 / LMG 20990 / XIL07</strain>
    </source>
</reference>
<organism evidence="3 4">
    <name type="scientific">Xylanimonas cellulosilytica (strain DSM 15894 / JCM 12276 / CECT 5975 / KCTC 9989 / LMG 20990 / NBRC 107835 / XIL07)</name>
    <dbReference type="NCBI Taxonomy" id="446471"/>
    <lineage>
        <taxon>Bacteria</taxon>
        <taxon>Bacillati</taxon>
        <taxon>Actinomycetota</taxon>
        <taxon>Actinomycetes</taxon>
        <taxon>Micrococcales</taxon>
        <taxon>Promicromonosporaceae</taxon>
        <taxon>Xylanimonas</taxon>
    </lineage>
</organism>
<dbReference type="STRING" id="446471.Xcel_1640"/>
<feature type="transmembrane region" description="Helical" evidence="2">
    <location>
        <begin position="369"/>
        <end position="386"/>
    </location>
</feature>
<feature type="transmembrane region" description="Helical" evidence="2">
    <location>
        <begin position="145"/>
        <end position="170"/>
    </location>
</feature>
<accession>D1BSH1</accession>
<feature type="compositionally biased region" description="Low complexity" evidence="1">
    <location>
        <begin position="444"/>
        <end position="467"/>
    </location>
</feature>
<feature type="transmembrane region" description="Helical" evidence="2">
    <location>
        <begin position="229"/>
        <end position="248"/>
    </location>
</feature>
<reference evidence="4" key="1">
    <citation type="submission" date="2009-11" db="EMBL/GenBank/DDBJ databases">
        <title>The complete chromosome of Xylanimonas cellulosilytica DSM 15894.</title>
        <authorList>
            <consortium name="US DOE Joint Genome Institute (JGI-PGF)"/>
            <person name="Lucas S."/>
            <person name="Copeland A."/>
            <person name="Lapidus A."/>
            <person name="Glavina del Rio T."/>
            <person name="Dalin E."/>
            <person name="Tice H."/>
            <person name="Bruce D."/>
            <person name="Goodwin L."/>
            <person name="Pitluck S."/>
            <person name="Kyrpides N."/>
            <person name="Mavromatis K."/>
            <person name="Ivanova N."/>
            <person name="Mikhailova N."/>
            <person name="Foster B."/>
            <person name="Clum A."/>
            <person name="Brettin T."/>
            <person name="Detter J.C."/>
            <person name="Han C."/>
            <person name="Larimer F."/>
            <person name="Land M."/>
            <person name="Hauser L."/>
            <person name="Markowitz V."/>
            <person name="Cheng J.F."/>
            <person name="Hugenholtz P."/>
            <person name="Woyke T."/>
            <person name="Wu D."/>
            <person name="Gehrich-Schroeter G."/>
            <person name="Schneider S."/>
            <person name="Pukall S.R."/>
            <person name="Klenk H.P."/>
            <person name="Eisen J.A."/>
        </authorList>
    </citation>
    <scope>NUCLEOTIDE SEQUENCE [LARGE SCALE GENOMIC DNA]</scope>
    <source>
        <strain evidence="4">DSM 15894 / CECT 5975 / LMG 20990 / XIL07</strain>
    </source>
</reference>
<feature type="transmembrane region" description="Helical" evidence="2">
    <location>
        <begin position="45"/>
        <end position="68"/>
    </location>
</feature>
<dbReference type="EMBL" id="CP001821">
    <property type="protein sequence ID" value="ACZ30663.1"/>
    <property type="molecule type" value="Genomic_DNA"/>
</dbReference>
<proteinExistence type="predicted"/>
<dbReference type="AlphaFoldDB" id="D1BSH1"/>
<protein>
    <submittedName>
        <fullName evidence="3">Uncharacterized protein</fullName>
    </submittedName>
</protein>
<keyword evidence="2" id="KW-0472">Membrane</keyword>
<dbReference type="Proteomes" id="UP000002255">
    <property type="component" value="Chromosome"/>
</dbReference>
<dbReference type="eggNOG" id="COG4454">
    <property type="taxonomic scope" value="Bacteria"/>
</dbReference>
<feature type="transmembrane region" description="Helical" evidence="2">
    <location>
        <begin position="190"/>
        <end position="209"/>
    </location>
</feature>
<keyword evidence="2" id="KW-0812">Transmembrane</keyword>
<evidence type="ECO:0000256" key="1">
    <source>
        <dbReference type="SAM" id="MobiDB-lite"/>
    </source>
</evidence>
<dbReference type="KEGG" id="xce:Xcel_1640"/>
<feature type="region of interest" description="Disordered" evidence="1">
    <location>
        <begin position="426"/>
        <end position="478"/>
    </location>
</feature>